<feature type="transmembrane region" description="Helical" evidence="6">
    <location>
        <begin position="12"/>
        <end position="32"/>
    </location>
</feature>
<dbReference type="Gene3D" id="1.10.4160.10">
    <property type="entry name" value="Hydantoin permease"/>
    <property type="match status" value="1"/>
</dbReference>
<proteinExistence type="inferred from homology"/>
<feature type="transmembrane region" description="Helical" evidence="6">
    <location>
        <begin position="122"/>
        <end position="148"/>
    </location>
</feature>
<dbReference type="EMBL" id="CAHR02000128">
    <property type="protein sequence ID" value="CCG83184.1"/>
    <property type="molecule type" value="Genomic_DNA"/>
</dbReference>
<protein>
    <submittedName>
        <fullName evidence="7">Uracil permease</fullName>
    </submittedName>
</protein>
<feature type="transmembrane region" description="Helical" evidence="6">
    <location>
        <begin position="83"/>
        <end position="101"/>
    </location>
</feature>
<dbReference type="GO" id="GO:0015205">
    <property type="term" value="F:nucleobase transmembrane transporter activity"/>
    <property type="evidence" value="ECO:0007669"/>
    <property type="project" value="TreeGrafter"/>
</dbReference>
<evidence type="ECO:0000256" key="1">
    <source>
        <dbReference type="ARBA" id="ARBA00004141"/>
    </source>
</evidence>
<evidence type="ECO:0000256" key="5">
    <source>
        <dbReference type="ARBA" id="ARBA00023136"/>
    </source>
</evidence>
<accession>R4XBF0</accession>
<dbReference type="VEuPathDB" id="FungiDB:TAPDE_003275"/>
<evidence type="ECO:0000313" key="8">
    <source>
        <dbReference type="Proteomes" id="UP000013776"/>
    </source>
</evidence>
<feature type="transmembrane region" description="Helical" evidence="6">
    <location>
        <begin position="41"/>
        <end position="63"/>
    </location>
</feature>
<dbReference type="AlphaFoldDB" id="R4XBF0"/>
<evidence type="ECO:0000256" key="3">
    <source>
        <dbReference type="ARBA" id="ARBA00022692"/>
    </source>
</evidence>
<dbReference type="GO" id="GO:0005886">
    <property type="term" value="C:plasma membrane"/>
    <property type="evidence" value="ECO:0007669"/>
    <property type="project" value="TreeGrafter"/>
</dbReference>
<keyword evidence="4 6" id="KW-1133">Transmembrane helix</keyword>
<keyword evidence="5 6" id="KW-0472">Membrane</keyword>
<keyword evidence="3 6" id="KW-0812">Transmembrane</keyword>
<dbReference type="PANTHER" id="PTHR30618:SF4">
    <property type="entry name" value="ALLANTOIN PERMEASE"/>
    <property type="match status" value="1"/>
</dbReference>
<reference evidence="7 8" key="1">
    <citation type="journal article" date="2013" name="MBio">
        <title>Genome sequencing of the plant pathogen Taphrina deformans, the causal agent of peach leaf curl.</title>
        <authorList>
            <person name="Cisse O.H."/>
            <person name="Almeida J.M.G.C.F."/>
            <person name="Fonseca A."/>
            <person name="Kumar A.A."/>
            <person name="Salojaervi J."/>
            <person name="Overmyer K."/>
            <person name="Hauser P.M."/>
            <person name="Pagni M."/>
        </authorList>
    </citation>
    <scope>NUCLEOTIDE SEQUENCE [LARGE SCALE GENOMIC DNA]</scope>
    <source>
        <strain evidence="8">PYCC 5710 / ATCC 11124 / CBS 356.35 / IMI 108563 / JCM 9778 / NBRC 8474</strain>
    </source>
</reference>
<gene>
    <name evidence="7" type="ORF">TAPDE_003275</name>
</gene>
<dbReference type="InterPro" id="IPR045225">
    <property type="entry name" value="Uracil/uridine/allantoin_perm"/>
</dbReference>
<feature type="transmembrane region" description="Helical" evidence="6">
    <location>
        <begin position="279"/>
        <end position="300"/>
    </location>
</feature>
<keyword evidence="8" id="KW-1185">Reference proteome</keyword>
<organism evidence="7 8">
    <name type="scientific">Taphrina deformans (strain PYCC 5710 / ATCC 11124 / CBS 356.35 / IMI 108563 / JCM 9778 / NBRC 8474)</name>
    <name type="common">Peach leaf curl fungus</name>
    <name type="synonym">Lalaria deformans</name>
    <dbReference type="NCBI Taxonomy" id="1097556"/>
    <lineage>
        <taxon>Eukaryota</taxon>
        <taxon>Fungi</taxon>
        <taxon>Dikarya</taxon>
        <taxon>Ascomycota</taxon>
        <taxon>Taphrinomycotina</taxon>
        <taxon>Taphrinomycetes</taxon>
        <taxon>Taphrinales</taxon>
        <taxon>Taphrinaceae</taxon>
        <taxon>Taphrina</taxon>
    </lineage>
</organism>
<comment type="similarity">
    <text evidence="2">Belongs to the purine-cytosine permease (2.A.39) family.</text>
</comment>
<feature type="transmembrane region" description="Helical" evidence="6">
    <location>
        <begin position="233"/>
        <end position="258"/>
    </location>
</feature>
<dbReference type="STRING" id="1097556.R4XBF0"/>
<dbReference type="OrthoDB" id="2018619at2759"/>
<evidence type="ECO:0000256" key="4">
    <source>
        <dbReference type="ARBA" id="ARBA00022989"/>
    </source>
</evidence>
<dbReference type="eggNOG" id="KOG2466">
    <property type="taxonomic scope" value="Eukaryota"/>
</dbReference>
<comment type="subcellular location">
    <subcellularLocation>
        <location evidence="1">Membrane</location>
        <topology evidence="1">Multi-pass membrane protein</topology>
    </subcellularLocation>
</comment>
<evidence type="ECO:0000256" key="2">
    <source>
        <dbReference type="ARBA" id="ARBA00008974"/>
    </source>
</evidence>
<name>R4XBF0_TAPDE</name>
<feature type="transmembrane region" description="Helical" evidence="6">
    <location>
        <begin position="320"/>
        <end position="340"/>
    </location>
</feature>
<dbReference type="Pfam" id="PF02133">
    <property type="entry name" value="Transp_cyt_pur"/>
    <property type="match status" value="1"/>
</dbReference>
<evidence type="ECO:0000313" key="7">
    <source>
        <dbReference type="EMBL" id="CCG83184.1"/>
    </source>
</evidence>
<evidence type="ECO:0000256" key="6">
    <source>
        <dbReference type="SAM" id="Phobius"/>
    </source>
</evidence>
<dbReference type="PANTHER" id="PTHR30618">
    <property type="entry name" value="NCS1 FAMILY PURINE/PYRIMIDINE TRANSPORTER"/>
    <property type="match status" value="1"/>
</dbReference>
<dbReference type="InterPro" id="IPR001248">
    <property type="entry name" value="Pur-cyt_permease"/>
</dbReference>
<sequence>MLKSPSNVQVILIAKFIGFVLFSLLTCCFLWVRPEKTAKMLLVMNCISFASLLGIAIWAIKAAHGLGSLLSAGPKVRGSYKTGWAIVQSVSCVVGAIAVGLSNQADFSRFAYKLGDQVAGQLFSIPVFGILVPLLGCITASATGRIYGEVIWNPPVLVNKWLEMDYTAASRISAVFTGSVSQIGINLIDNAYAGGMDLAGLLPRWINIRRGAYLTLIASVLFQPWQLLSSASVFLNVLSAYSVVLGPLTGIMMTDYWFVRRRKLKLSHLYRADSTSIYWFWHGINARAFLAWTIGFVPLLPGYINHINPDIHVPEAMKNLYNLAFPLGLLSSSLSFYILCRVWPPQGLGQVDDTDVFDTFTDAEANRLGIATCHSLNNLDVIKTEKTPKSTVERLELNN</sequence>
<dbReference type="Proteomes" id="UP000013776">
    <property type="component" value="Unassembled WGS sequence"/>
</dbReference>
<comment type="caution">
    <text evidence="7">The sequence shown here is derived from an EMBL/GenBank/DDBJ whole genome shotgun (WGS) entry which is preliminary data.</text>
</comment>